<proteinExistence type="predicted"/>
<reference evidence="1" key="1">
    <citation type="submission" date="2024-03" db="EMBL/GenBank/DDBJ databases">
        <title>WGS assembly of Saponaria officinalis var. Norfolk2.</title>
        <authorList>
            <person name="Jenkins J."/>
            <person name="Shu S."/>
            <person name="Grimwood J."/>
            <person name="Barry K."/>
            <person name="Goodstein D."/>
            <person name="Schmutz J."/>
            <person name="Leebens-Mack J."/>
            <person name="Osbourn A."/>
        </authorList>
    </citation>
    <scope>NUCLEOTIDE SEQUENCE [LARGE SCALE GENOMIC DNA]</scope>
    <source>
        <strain evidence="1">JIC</strain>
    </source>
</reference>
<name>A0AAW1I3C7_SAPOF</name>
<protein>
    <submittedName>
        <fullName evidence="1">Uncharacterized protein</fullName>
    </submittedName>
</protein>
<sequence>MSYEDKWETLKYLAQSSLENESNLMEQFVSSQSQVNEELQSLLSQQLSILNCSNSTIQTQLDIIYENLRMIEKLEESKKNLVPFCDDDNDDFVESSELVFIDDNSKLPPIEFVVTCLVTPHTAKWGSLQLLHNVGV</sequence>
<comment type="caution">
    <text evidence="1">The sequence shown here is derived from an EMBL/GenBank/DDBJ whole genome shotgun (WGS) entry which is preliminary data.</text>
</comment>
<accession>A0AAW1I3C7</accession>
<dbReference type="Proteomes" id="UP001443914">
    <property type="component" value="Unassembled WGS sequence"/>
</dbReference>
<gene>
    <name evidence="1" type="ORF">RND81_10G171900</name>
</gene>
<keyword evidence="2" id="KW-1185">Reference proteome</keyword>
<evidence type="ECO:0000313" key="2">
    <source>
        <dbReference type="Proteomes" id="UP001443914"/>
    </source>
</evidence>
<dbReference type="AlphaFoldDB" id="A0AAW1I3C7"/>
<dbReference type="EMBL" id="JBDFQZ010000010">
    <property type="protein sequence ID" value="KAK9683882.1"/>
    <property type="molecule type" value="Genomic_DNA"/>
</dbReference>
<organism evidence="1 2">
    <name type="scientific">Saponaria officinalis</name>
    <name type="common">Common soapwort</name>
    <name type="synonym">Lychnis saponaria</name>
    <dbReference type="NCBI Taxonomy" id="3572"/>
    <lineage>
        <taxon>Eukaryota</taxon>
        <taxon>Viridiplantae</taxon>
        <taxon>Streptophyta</taxon>
        <taxon>Embryophyta</taxon>
        <taxon>Tracheophyta</taxon>
        <taxon>Spermatophyta</taxon>
        <taxon>Magnoliopsida</taxon>
        <taxon>eudicotyledons</taxon>
        <taxon>Gunneridae</taxon>
        <taxon>Pentapetalae</taxon>
        <taxon>Caryophyllales</taxon>
        <taxon>Caryophyllaceae</taxon>
        <taxon>Caryophylleae</taxon>
        <taxon>Saponaria</taxon>
    </lineage>
</organism>
<evidence type="ECO:0000313" key="1">
    <source>
        <dbReference type="EMBL" id="KAK9683882.1"/>
    </source>
</evidence>